<proteinExistence type="predicted"/>
<dbReference type="EMBL" id="JASSZA010000006">
    <property type="protein sequence ID" value="KAK2108391.1"/>
    <property type="molecule type" value="Genomic_DNA"/>
</dbReference>
<dbReference type="Proteomes" id="UP001266305">
    <property type="component" value="Unassembled WGS sequence"/>
</dbReference>
<keyword evidence="2" id="KW-1185">Reference proteome</keyword>
<gene>
    <name evidence="1" type="ORF">P7K49_013556</name>
</gene>
<evidence type="ECO:0000313" key="2">
    <source>
        <dbReference type="Proteomes" id="UP001266305"/>
    </source>
</evidence>
<accession>A0ABQ9VGG3</accession>
<sequence length="276" mass="31211">MVICKRVVKEDGHIPVNTGPVAWVLNPKHKPLVNSDLKCVVDVFIMYAERTGQENVGAMSFWTKQFNQAGISLQPQALVESNHVGMLVTRKIKDREDDELHRESRTPITLKLIEWGWAVRKCIQQIQEEAELCLENENTLGAGGKPVRWLAATCGRGWQSHSLASLPRESRSRSRGSVTIDKALAQTNNAFHFDQNRRRTAEVSGEVLAIRVISPVHELQGPTKVQPPELRSKTRKHSWLEGKLTSVHVKFNDECIWRKKSGVSYLDKKLLANQNP</sequence>
<protein>
    <submittedName>
        <fullName evidence="1">Uncharacterized protein</fullName>
    </submittedName>
</protein>
<name>A0ABQ9VGG3_SAGOE</name>
<comment type="caution">
    <text evidence="1">The sequence shown here is derived from an EMBL/GenBank/DDBJ whole genome shotgun (WGS) entry which is preliminary data.</text>
</comment>
<evidence type="ECO:0000313" key="1">
    <source>
        <dbReference type="EMBL" id="KAK2108391.1"/>
    </source>
</evidence>
<reference evidence="1 2" key="1">
    <citation type="submission" date="2023-05" db="EMBL/GenBank/DDBJ databases">
        <title>B98-5 Cell Line De Novo Hybrid Assembly: An Optical Mapping Approach.</title>
        <authorList>
            <person name="Kananen K."/>
            <person name="Auerbach J.A."/>
            <person name="Kautto E."/>
            <person name="Blachly J.S."/>
        </authorList>
    </citation>
    <scope>NUCLEOTIDE SEQUENCE [LARGE SCALE GENOMIC DNA]</scope>
    <source>
        <strain evidence="1">B95-8</strain>
        <tissue evidence="1">Cell line</tissue>
    </source>
</reference>
<organism evidence="1 2">
    <name type="scientific">Saguinus oedipus</name>
    <name type="common">Cotton-top tamarin</name>
    <name type="synonym">Oedipomidas oedipus</name>
    <dbReference type="NCBI Taxonomy" id="9490"/>
    <lineage>
        <taxon>Eukaryota</taxon>
        <taxon>Metazoa</taxon>
        <taxon>Chordata</taxon>
        <taxon>Craniata</taxon>
        <taxon>Vertebrata</taxon>
        <taxon>Euteleostomi</taxon>
        <taxon>Mammalia</taxon>
        <taxon>Eutheria</taxon>
        <taxon>Euarchontoglires</taxon>
        <taxon>Primates</taxon>
        <taxon>Haplorrhini</taxon>
        <taxon>Platyrrhini</taxon>
        <taxon>Cebidae</taxon>
        <taxon>Callitrichinae</taxon>
        <taxon>Saguinus</taxon>
    </lineage>
</organism>